<dbReference type="EMBL" id="HBUF01591253">
    <property type="protein sequence ID" value="CAG6773459.1"/>
    <property type="molecule type" value="Transcribed_RNA"/>
</dbReference>
<feature type="compositionally biased region" description="Low complexity" evidence="1">
    <location>
        <begin position="108"/>
        <end position="123"/>
    </location>
</feature>
<name>A0A8D9F222_9HEMI</name>
<protein>
    <submittedName>
        <fullName evidence="2">Uncharacterized protein</fullName>
    </submittedName>
</protein>
<organism evidence="2">
    <name type="scientific">Cacopsylla melanoneura</name>
    <dbReference type="NCBI Taxonomy" id="428564"/>
    <lineage>
        <taxon>Eukaryota</taxon>
        <taxon>Metazoa</taxon>
        <taxon>Ecdysozoa</taxon>
        <taxon>Arthropoda</taxon>
        <taxon>Hexapoda</taxon>
        <taxon>Insecta</taxon>
        <taxon>Pterygota</taxon>
        <taxon>Neoptera</taxon>
        <taxon>Paraneoptera</taxon>
        <taxon>Hemiptera</taxon>
        <taxon>Sternorrhyncha</taxon>
        <taxon>Psylloidea</taxon>
        <taxon>Psyllidae</taxon>
        <taxon>Psyllinae</taxon>
        <taxon>Cacopsylla</taxon>
    </lineage>
</organism>
<feature type="region of interest" description="Disordered" evidence="1">
    <location>
        <begin position="100"/>
        <end position="133"/>
    </location>
</feature>
<dbReference type="AlphaFoldDB" id="A0A8D9F222"/>
<evidence type="ECO:0000313" key="2">
    <source>
        <dbReference type="EMBL" id="CAG6773459.1"/>
    </source>
</evidence>
<sequence length="133" mass="14533">MLPVILPRQLSQVSSYLLGNKNTRSQHQCSITIPRSPVSQHGLLRWIVKAVVLNSTRSSVIGGSEYWILTRCPLPHRTRKLIKVAQLNLLKTWLKMGLPARNPTKQKAPATAASGAPTAASTGHVQRTGLPGR</sequence>
<reference evidence="2" key="1">
    <citation type="submission" date="2021-05" db="EMBL/GenBank/DDBJ databases">
        <authorList>
            <person name="Alioto T."/>
            <person name="Alioto T."/>
            <person name="Gomez Garrido J."/>
        </authorList>
    </citation>
    <scope>NUCLEOTIDE SEQUENCE</scope>
</reference>
<proteinExistence type="predicted"/>
<accession>A0A8D9F222</accession>
<evidence type="ECO:0000256" key="1">
    <source>
        <dbReference type="SAM" id="MobiDB-lite"/>
    </source>
</evidence>